<sequence length="60" mass="6947">MLASCPLYYYVSRVLQVFFIVQINDPLKSEIQRSDDEKEPAEVIKPSGVTVEIVQNRDFK</sequence>
<proteinExistence type="predicted"/>
<organism evidence="1 2">
    <name type="scientific">Potamilus streckersoni</name>
    <dbReference type="NCBI Taxonomy" id="2493646"/>
    <lineage>
        <taxon>Eukaryota</taxon>
        <taxon>Metazoa</taxon>
        <taxon>Spiralia</taxon>
        <taxon>Lophotrochozoa</taxon>
        <taxon>Mollusca</taxon>
        <taxon>Bivalvia</taxon>
        <taxon>Autobranchia</taxon>
        <taxon>Heteroconchia</taxon>
        <taxon>Palaeoheterodonta</taxon>
        <taxon>Unionida</taxon>
        <taxon>Unionoidea</taxon>
        <taxon>Unionidae</taxon>
        <taxon>Ambleminae</taxon>
        <taxon>Lampsilini</taxon>
        <taxon>Potamilus</taxon>
    </lineage>
</organism>
<dbReference type="AlphaFoldDB" id="A0AAE0VW27"/>
<reference evidence="1" key="1">
    <citation type="journal article" date="2021" name="Genome Biol. Evol.">
        <title>A High-Quality Reference Genome for a Parasitic Bivalve with Doubly Uniparental Inheritance (Bivalvia: Unionida).</title>
        <authorList>
            <person name="Smith C.H."/>
        </authorList>
    </citation>
    <scope>NUCLEOTIDE SEQUENCE</scope>
    <source>
        <strain evidence="1">CHS0354</strain>
    </source>
</reference>
<gene>
    <name evidence="1" type="ORF">CHS0354_019405</name>
</gene>
<comment type="caution">
    <text evidence="1">The sequence shown here is derived from an EMBL/GenBank/DDBJ whole genome shotgun (WGS) entry which is preliminary data.</text>
</comment>
<evidence type="ECO:0000313" key="2">
    <source>
        <dbReference type="Proteomes" id="UP001195483"/>
    </source>
</evidence>
<evidence type="ECO:0000313" key="1">
    <source>
        <dbReference type="EMBL" id="KAK3592124.1"/>
    </source>
</evidence>
<reference evidence="1" key="2">
    <citation type="journal article" date="2021" name="Genome Biol. Evol.">
        <title>Developing a high-quality reference genome for a parasitic bivalve with doubly uniparental inheritance (Bivalvia: Unionida).</title>
        <authorList>
            <person name="Smith C.H."/>
        </authorList>
    </citation>
    <scope>NUCLEOTIDE SEQUENCE</scope>
    <source>
        <strain evidence="1">CHS0354</strain>
        <tissue evidence="1">Mantle</tissue>
    </source>
</reference>
<name>A0AAE0VW27_9BIVA</name>
<protein>
    <submittedName>
        <fullName evidence="1">Uncharacterized protein</fullName>
    </submittedName>
</protein>
<reference evidence="1" key="3">
    <citation type="submission" date="2023-05" db="EMBL/GenBank/DDBJ databases">
        <authorList>
            <person name="Smith C.H."/>
        </authorList>
    </citation>
    <scope>NUCLEOTIDE SEQUENCE</scope>
    <source>
        <strain evidence="1">CHS0354</strain>
        <tissue evidence="1">Mantle</tissue>
    </source>
</reference>
<dbReference type="EMBL" id="JAEAOA010001195">
    <property type="protein sequence ID" value="KAK3592124.1"/>
    <property type="molecule type" value="Genomic_DNA"/>
</dbReference>
<dbReference type="Proteomes" id="UP001195483">
    <property type="component" value="Unassembled WGS sequence"/>
</dbReference>
<accession>A0AAE0VW27</accession>
<keyword evidence="2" id="KW-1185">Reference proteome</keyword>